<comment type="subcellular location">
    <subcellularLocation>
        <location evidence="2">Membrane</location>
    </subcellularLocation>
</comment>
<name>A0A1G7TNF7_9HYPH</name>
<evidence type="ECO:0000256" key="7">
    <source>
        <dbReference type="ARBA" id="ARBA00022777"/>
    </source>
</evidence>
<evidence type="ECO:0000313" key="14">
    <source>
        <dbReference type="EMBL" id="SDG36554.1"/>
    </source>
</evidence>
<keyword evidence="15" id="KW-1185">Reference proteome</keyword>
<keyword evidence="6 11" id="KW-0812">Transmembrane</keyword>
<evidence type="ECO:0000256" key="1">
    <source>
        <dbReference type="ARBA" id="ARBA00000085"/>
    </source>
</evidence>
<dbReference type="Proteomes" id="UP000199495">
    <property type="component" value="Unassembled WGS sequence"/>
</dbReference>
<evidence type="ECO:0000256" key="8">
    <source>
        <dbReference type="ARBA" id="ARBA00022989"/>
    </source>
</evidence>
<dbReference type="RefSeq" id="WP_090592924.1">
    <property type="nucleotide sequence ID" value="NZ_FNCS01000002.1"/>
</dbReference>
<accession>A0A1G7TNF7</accession>
<dbReference type="InterPro" id="IPR004358">
    <property type="entry name" value="Sig_transdc_His_kin-like_C"/>
</dbReference>
<gene>
    <name evidence="14" type="ORF">SAMN04487974_102229</name>
</gene>
<dbReference type="InterPro" id="IPR050428">
    <property type="entry name" value="TCS_sensor_his_kinase"/>
</dbReference>
<dbReference type="InterPro" id="IPR036890">
    <property type="entry name" value="HATPase_C_sf"/>
</dbReference>
<dbReference type="STRING" id="440168.SAMN04487974_102229"/>
<dbReference type="InterPro" id="IPR036097">
    <property type="entry name" value="HisK_dim/P_sf"/>
</dbReference>
<keyword evidence="5" id="KW-0808">Transferase</keyword>
<keyword evidence="10 11" id="KW-0472">Membrane</keyword>
<dbReference type="InterPro" id="IPR005467">
    <property type="entry name" value="His_kinase_dom"/>
</dbReference>
<dbReference type="AlphaFoldDB" id="A0A1G7TNF7"/>
<evidence type="ECO:0000256" key="11">
    <source>
        <dbReference type="SAM" id="Phobius"/>
    </source>
</evidence>
<evidence type="ECO:0000259" key="13">
    <source>
        <dbReference type="PROSITE" id="PS50885"/>
    </source>
</evidence>
<keyword evidence="9" id="KW-0902">Two-component regulatory system</keyword>
<evidence type="ECO:0000256" key="10">
    <source>
        <dbReference type="ARBA" id="ARBA00023136"/>
    </source>
</evidence>
<dbReference type="PROSITE" id="PS50885">
    <property type="entry name" value="HAMP"/>
    <property type="match status" value="1"/>
</dbReference>
<dbReference type="SUPFAM" id="SSF55874">
    <property type="entry name" value="ATPase domain of HSP90 chaperone/DNA topoisomerase II/histidine kinase"/>
    <property type="match status" value="1"/>
</dbReference>
<evidence type="ECO:0000313" key="15">
    <source>
        <dbReference type="Proteomes" id="UP000199495"/>
    </source>
</evidence>
<dbReference type="OrthoDB" id="9809567at2"/>
<evidence type="ECO:0000256" key="4">
    <source>
        <dbReference type="ARBA" id="ARBA00022553"/>
    </source>
</evidence>
<dbReference type="SUPFAM" id="SSF47384">
    <property type="entry name" value="Homodimeric domain of signal transducing histidine kinase"/>
    <property type="match status" value="1"/>
</dbReference>
<evidence type="ECO:0000259" key="12">
    <source>
        <dbReference type="PROSITE" id="PS50109"/>
    </source>
</evidence>
<proteinExistence type="predicted"/>
<evidence type="ECO:0000256" key="9">
    <source>
        <dbReference type="ARBA" id="ARBA00023012"/>
    </source>
</evidence>
<keyword evidence="7 14" id="KW-0418">Kinase</keyword>
<evidence type="ECO:0000256" key="6">
    <source>
        <dbReference type="ARBA" id="ARBA00022692"/>
    </source>
</evidence>
<organism evidence="14 15">
    <name type="scientific">Pelagibacterium luteolum</name>
    <dbReference type="NCBI Taxonomy" id="440168"/>
    <lineage>
        <taxon>Bacteria</taxon>
        <taxon>Pseudomonadati</taxon>
        <taxon>Pseudomonadota</taxon>
        <taxon>Alphaproteobacteria</taxon>
        <taxon>Hyphomicrobiales</taxon>
        <taxon>Devosiaceae</taxon>
        <taxon>Pelagibacterium</taxon>
    </lineage>
</organism>
<dbReference type="PRINTS" id="PR00344">
    <property type="entry name" value="BCTRLSENSOR"/>
</dbReference>
<evidence type="ECO:0000256" key="2">
    <source>
        <dbReference type="ARBA" id="ARBA00004370"/>
    </source>
</evidence>
<keyword evidence="8 11" id="KW-1133">Transmembrane helix</keyword>
<dbReference type="PROSITE" id="PS50109">
    <property type="entry name" value="HIS_KIN"/>
    <property type="match status" value="1"/>
</dbReference>
<dbReference type="Pfam" id="PF02518">
    <property type="entry name" value="HATPase_c"/>
    <property type="match status" value="1"/>
</dbReference>
<dbReference type="PANTHER" id="PTHR45436">
    <property type="entry name" value="SENSOR HISTIDINE KINASE YKOH"/>
    <property type="match status" value="1"/>
</dbReference>
<feature type="domain" description="HAMP" evidence="13">
    <location>
        <begin position="186"/>
        <end position="237"/>
    </location>
</feature>
<dbReference type="GO" id="GO:0000155">
    <property type="term" value="F:phosphorelay sensor kinase activity"/>
    <property type="evidence" value="ECO:0007669"/>
    <property type="project" value="InterPro"/>
</dbReference>
<dbReference type="InterPro" id="IPR003660">
    <property type="entry name" value="HAMP_dom"/>
</dbReference>
<dbReference type="InterPro" id="IPR003594">
    <property type="entry name" value="HATPase_dom"/>
</dbReference>
<feature type="domain" description="Histidine kinase" evidence="12">
    <location>
        <begin position="245"/>
        <end position="448"/>
    </location>
</feature>
<evidence type="ECO:0000256" key="3">
    <source>
        <dbReference type="ARBA" id="ARBA00012438"/>
    </source>
</evidence>
<dbReference type="Gene3D" id="1.10.287.130">
    <property type="match status" value="1"/>
</dbReference>
<reference evidence="14 15" key="1">
    <citation type="submission" date="2016-10" db="EMBL/GenBank/DDBJ databases">
        <authorList>
            <person name="de Groot N.N."/>
        </authorList>
    </citation>
    <scope>NUCLEOTIDE SEQUENCE [LARGE SCALE GENOMIC DNA]</scope>
    <source>
        <strain evidence="14 15">CGMCC 1.10267</strain>
    </source>
</reference>
<dbReference type="GO" id="GO:0005886">
    <property type="term" value="C:plasma membrane"/>
    <property type="evidence" value="ECO:0007669"/>
    <property type="project" value="TreeGrafter"/>
</dbReference>
<dbReference type="PANTHER" id="PTHR45436:SF5">
    <property type="entry name" value="SENSOR HISTIDINE KINASE TRCS"/>
    <property type="match status" value="1"/>
</dbReference>
<protein>
    <recommendedName>
        <fullName evidence="3">histidine kinase</fullName>
        <ecNumber evidence="3">2.7.13.3</ecNumber>
    </recommendedName>
</protein>
<dbReference type="SMART" id="SM00387">
    <property type="entry name" value="HATPase_c"/>
    <property type="match status" value="1"/>
</dbReference>
<keyword evidence="4" id="KW-0597">Phosphoprotein</keyword>
<dbReference type="Pfam" id="PF00672">
    <property type="entry name" value="HAMP"/>
    <property type="match status" value="1"/>
</dbReference>
<evidence type="ECO:0000256" key="5">
    <source>
        <dbReference type="ARBA" id="ARBA00022679"/>
    </source>
</evidence>
<dbReference type="Gene3D" id="3.30.565.10">
    <property type="entry name" value="Histidine kinase-like ATPase, C-terminal domain"/>
    <property type="match status" value="1"/>
</dbReference>
<sequence>MTRGSIAFRLFWLSAGWLIVALVATAFLLTELYSQALDRDLTESLDFQISSLVGQTLEANSPSSPDMGLADTRFSRPTSGWYWQIRDEAGQLINFSPSLVGTVLPELVGAFSGSGTRAGMVTDDFGQTLRAVERWITLDSIGRVVITVTGNYSDVEGRVVAFRGQAIIVLAVVGIILAAMSGMIARFALRPIERLREAVEAVREGERSAVEGSFPQEISPLADEVNELLRSNTQIIERARAQVGNLAHGLKTPLAVLRNEADGQKTALGSAVLAETDNMTRIVSTYLEKARLAARSSVVGKRTDTHAVLERLGRVMGKLHKGHDVAIDLPESLAWFRGDEGDLEEMAGNLLDNACKWAKASVKLSAHDVTEAGNRSISIIVEDDGPGLSDEDARAVLRRGVRLDEKTPGSGLGLDIVKELVDVYGGQLVLTRSTLGGLKAILTLPAARRSGAGALP</sequence>
<feature type="transmembrane region" description="Helical" evidence="11">
    <location>
        <begin position="166"/>
        <end position="189"/>
    </location>
</feature>
<dbReference type="EC" id="2.7.13.3" evidence="3"/>
<comment type="catalytic activity">
    <reaction evidence="1">
        <text>ATP + protein L-histidine = ADP + protein N-phospho-L-histidine.</text>
        <dbReference type="EC" id="2.7.13.3"/>
    </reaction>
</comment>
<dbReference type="EMBL" id="FNCS01000002">
    <property type="protein sequence ID" value="SDG36554.1"/>
    <property type="molecule type" value="Genomic_DNA"/>
</dbReference>